<comment type="caution">
    <text evidence="2">The sequence shown here is derived from an EMBL/GenBank/DDBJ whole genome shotgun (WGS) entry which is preliminary data.</text>
</comment>
<evidence type="ECO:0000313" key="2">
    <source>
        <dbReference type="EMBL" id="TFZ05583.1"/>
    </source>
</evidence>
<dbReference type="CDD" id="cd06989">
    <property type="entry name" value="cupin_DRT102"/>
    <property type="match status" value="1"/>
</dbReference>
<organism evidence="2 3">
    <name type="scientific">Ramlibacter henchirensis</name>
    <dbReference type="NCBI Taxonomy" id="204072"/>
    <lineage>
        <taxon>Bacteria</taxon>
        <taxon>Pseudomonadati</taxon>
        <taxon>Pseudomonadota</taxon>
        <taxon>Betaproteobacteria</taxon>
        <taxon>Burkholderiales</taxon>
        <taxon>Comamonadaceae</taxon>
        <taxon>Ramlibacter</taxon>
    </lineage>
</organism>
<dbReference type="Gene3D" id="2.60.120.10">
    <property type="entry name" value="Jelly Rolls"/>
    <property type="match status" value="1"/>
</dbReference>
<sequence>MKHLIPSPPIMLAAALCAVSAGAFAAAPAPDGEAKVMTPNQFKWGDAPPAIPKGAKIAVLHGDPGKEGPFIFRLKMPANFKVPPHTHPSSYTVTVISGTPSVGMGDKADAKKTHALKAGAFHYLPAKTSHYWIVKEGAELQVQGTGPFGLTYVNPEDDPQKMAARK</sequence>
<reference evidence="2 3" key="1">
    <citation type="submission" date="2019-03" db="EMBL/GenBank/DDBJ databases">
        <title>Ramlibacter henchirensis DSM 14656, whole genome shotgun sequence.</title>
        <authorList>
            <person name="Zhang X."/>
            <person name="Feng G."/>
            <person name="Zhu H."/>
        </authorList>
    </citation>
    <scope>NUCLEOTIDE SEQUENCE [LARGE SCALE GENOMIC DNA]</scope>
    <source>
        <strain evidence="2 3">DSM 14656</strain>
    </source>
</reference>
<dbReference type="EMBL" id="SMLM01000001">
    <property type="protein sequence ID" value="TFZ05583.1"/>
    <property type="molecule type" value="Genomic_DNA"/>
</dbReference>
<dbReference type="SUPFAM" id="SSF51182">
    <property type="entry name" value="RmlC-like cupins"/>
    <property type="match status" value="1"/>
</dbReference>
<dbReference type="RefSeq" id="WP_135261665.1">
    <property type="nucleotide sequence ID" value="NZ_SMLM01000001.1"/>
</dbReference>
<dbReference type="InterPro" id="IPR028013">
    <property type="entry name" value="DUF4437"/>
</dbReference>
<dbReference type="InterPro" id="IPR011051">
    <property type="entry name" value="RmlC_Cupin_sf"/>
</dbReference>
<dbReference type="Pfam" id="PF14499">
    <property type="entry name" value="DUF4437"/>
    <property type="match status" value="1"/>
</dbReference>
<evidence type="ECO:0000313" key="3">
    <source>
        <dbReference type="Proteomes" id="UP000298180"/>
    </source>
</evidence>
<accession>A0A4Z0C241</accession>
<keyword evidence="1" id="KW-0732">Signal</keyword>
<feature type="signal peptide" evidence="1">
    <location>
        <begin position="1"/>
        <end position="25"/>
    </location>
</feature>
<dbReference type="OrthoDB" id="1433532at2"/>
<protein>
    <submittedName>
        <fullName evidence="2">DUF4437 domain-containing protein</fullName>
    </submittedName>
</protein>
<dbReference type="AlphaFoldDB" id="A0A4Z0C241"/>
<keyword evidence="3" id="KW-1185">Reference proteome</keyword>
<dbReference type="Proteomes" id="UP000298180">
    <property type="component" value="Unassembled WGS sequence"/>
</dbReference>
<proteinExistence type="predicted"/>
<dbReference type="InterPro" id="IPR014710">
    <property type="entry name" value="RmlC-like_jellyroll"/>
</dbReference>
<evidence type="ECO:0000256" key="1">
    <source>
        <dbReference type="SAM" id="SignalP"/>
    </source>
</evidence>
<gene>
    <name evidence="2" type="ORF">EZ313_02645</name>
</gene>
<name>A0A4Z0C241_9BURK</name>
<feature type="chain" id="PRO_5021284490" evidence="1">
    <location>
        <begin position="26"/>
        <end position="166"/>
    </location>
</feature>